<sequence>MPAKTCSTLHIAILICDCPPPDVVAEIGTYDTAFHNMLTRAARAYSETSSTRTVSIKTTPFDCVNGPLPTTPSAFDAFIMTGSKSSAYDKDAWILNLIAFVATTVQNHKPKWIGVCFGQQILAQALGGKVEKNPAGWEAGWVDARLTEEGNRILNTRKSQFALQYSHQDHVSILPPRFAILASNSVCPIEAMARDDKILAVQGHPEFTPNVLRATLKYRHALGIFTNEFYDNALKAIDKPLDASWLVVKFVGFMLGDIIND</sequence>
<dbReference type="PANTHER" id="PTHR42695">
    <property type="entry name" value="GLUTAMINE AMIDOTRANSFERASE YLR126C-RELATED"/>
    <property type="match status" value="1"/>
</dbReference>
<accession>A0A507CL75</accession>
<evidence type="ECO:0000313" key="4">
    <source>
        <dbReference type="Proteomes" id="UP000317494"/>
    </source>
</evidence>
<dbReference type="STRING" id="286115.A0A507CL75"/>
<dbReference type="EMBL" id="QEAM01000572">
    <property type="protein sequence ID" value="TPX38775.1"/>
    <property type="molecule type" value="Genomic_DNA"/>
</dbReference>
<keyword evidence="4" id="KW-1185">Reference proteome</keyword>
<proteinExistence type="predicted"/>
<evidence type="ECO:0000313" key="2">
    <source>
        <dbReference type="EMBL" id="TPX38775.1"/>
    </source>
</evidence>
<dbReference type="VEuPathDB" id="FungiDB:SeMB42_g01101"/>
<dbReference type="Pfam" id="PF00117">
    <property type="entry name" value="GATase"/>
    <property type="match status" value="1"/>
</dbReference>
<dbReference type="Proteomes" id="UP000320475">
    <property type="component" value="Unassembled WGS sequence"/>
</dbReference>
<evidence type="ECO:0000259" key="1">
    <source>
        <dbReference type="Pfam" id="PF00117"/>
    </source>
</evidence>
<comment type="caution">
    <text evidence="2">The sequence shown here is derived from an EMBL/GenBank/DDBJ whole genome shotgun (WGS) entry which is preliminary data.</text>
</comment>
<reference evidence="4 5" key="1">
    <citation type="journal article" date="2019" name="Sci. Rep.">
        <title>Comparative genomics of chytrid fungi reveal insights into the obligate biotrophic and pathogenic lifestyle of Synchytrium endobioticum.</title>
        <authorList>
            <person name="van de Vossenberg B.T.L.H."/>
            <person name="Warris S."/>
            <person name="Nguyen H.D.T."/>
            <person name="van Gent-Pelzer M.P.E."/>
            <person name="Joly D.L."/>
            <person name="van de Geest H.C."/>
            <person name="Bonants P.J.M."/>
            <person name="Smith D.S."/>
            <person name="Levesque C.A."/>
            <person name="van der Lee T.A.J."/>
        </authorList>
    </citation>
    <scope>NUCLEOTIDE SEQUENCE [LARGE SCALE GENOMIC DNA]</scope>
    <source>
        <strain evidence="2 5">LEV6574</strain>
        <strain evidence="3 4">MB42</strain>
    </source>
</reference>
<organism evidence="2 5">
    <name type="scientific">Synchytrium endobioticum</name>
    <dbReference type="NCBI Taxonomy" id="286115"/>
    <lineage>
        <taxon>Eukaryota</taxon>
        <taxon>Fungi</taxon>
        <taxon>Fungi incertae sedis</taxon>
        <taxon>Chytridiomycota</taxon>
        <taxon>Chytridiomycota incertae sedis</taxon>
        <taxon>Chytridiomycetes</taxon>
        <taxon>Synchytriales</taxon>
        <taxon>Synchytriaceae</taxon>
        <taxon>Synchytrium</taxon>
    </lineage>
</organism>
<evidence type="ECO:0000313" key="5">
    <source>
        <dbReference type="Proteomes" id="UP000320475"/>
    </source>
</evidence>
<dbReference type="GO" id="GO:0005634">
    <property type="term" value="C:nucleus"/>
    <property type="evidence" value="ECO:0007669"/>
    <property type="project" value="TreeGrafter"/>
</dbReference>
<dbReference type="EMBL" id="QEAN01000025">
    <property type="protein sequence ID" value="TPX52949.1"/>
    <property type="molecule type" value="Genomic_DNA"/>
</dbReference>
<dbReference type="PANTHER" id="PTHR42695:SF5">
    <property type="entry name" value="GLUTAMINE AMIDOTRANSFERASE YLR126C-RELATED"/>
    <property type="match status" value="1"/>
</dbReference>
<dbReference type="InterPro" id="IPR029062">
    <property type="entry name" value="Class_I_gatase-like"/>
</dbReference>
<dbReference type="InterPro" id="IPR044992">
    <property type="entry name" value="ChyE-like"/>
</dbReference>
<dbReference type="AlphaFoldDB" id="A0A507CL75"/>
<dbReference type="Gene3D" id="3.40.50.880">
    <property type="match status" value="1"/>
</dbReference>
<dbReference type="Proteomes" id="UP000317494">
    <property type="component" value="Unassembled WGS sequence"/>
</dbReference>
<evidence type="ECO:0000313" key="3">
    <source>
        <dbReference type="EMBL" id="TPX52949.1"/>
    </source>
</evidence>
<dbReference type="GO" id="GO:0005829">
    <property type="term" value="C:cytosol"/>
    <property type="evidence" value="ECO:0007669"/>
    <property type="project" value="TreeGrafter"/>
</dbReference>
<protein>
    <recommendedName>
        <fullName evidence="1">Glutamine amidotransferase domain-containing protein</fullName>
    </recommendedName>
</protein>
<name>A0A507CL75_9FUNG</name>
<gene>
    <name evidence="2" type="ORF">SeLEV6574_g07636</name>
    <name evidence="3" type="ORF">SeMB42_g01101</name>
</gene>
<dbReference type="OrthoDB" id="92161at2759"/>
<dbReference type="PROSITE" id="PS51273">
    <property type="entry name" value="GATASE_TYPE_1"/>
    <property type="match status" value="1"/>
</dbReference>
<dbReference type="SUPFAM" id="SSF52317">
    <property type="entry name" value="Class I glutamine amidotransferase-like"/>
    <property type="match status" value="1"/>
</dbReference>
<dbReference type="CDD" id="cd01741">
    <property type="entry name" value="GATase1_1"/>
    <property type="match status" value="1"/>
</dbReference>
<feature type="domain" description="Glutamine amidotransferase" evidence="1">
    <location>
        <begin position="89"/>
        <end position="212"/>
    </location>
</feature>
<dbReference type="InterPro" id="IPR017926">
    <property type="entry name" value="GATASE"/>
</dbReference>